<evidence type="ECO:0000256" key="1">
    <source>
        <dbReference type="SAM" id="MobiDB-lite"/>
    </source>
</evidence>
<feature type="compositionally biased region" description="Basic and acidic residues" evidence="1">
    <location>
        <begin position="306"/>
        <end position="316"/>
    </location>
</feature>
<feature type="compositionally biased region" description="Basic and acidic residues" evidence="1">
    <location>
        <begin position="286"/>
        <end position="299"/>
    </location>
</feature>
<protein>
    <submittedName>
        <fullName evidence="2">Uncharacterized protein</fullName>
    </submittedName>
</protein>
<reference evidence="2 3" key="1">
    <citation type="submission" date="2019-03" db="EMBL/GenBank/DDBJ databases">
        <title>Single cell metagenomics reveals metabolic interactions within the superorganism composed of flagellate Streblomastix strix and complex community of Bacteroidetes bacteria on its surface.</title>
        <authorList>
            <person name="Treitli S.C."/>
            <person name="Kolisko M."/>
            <person name="Husnik F."/>
            <person name="Keeling P."/>
            <person name="Hampl V."/>
        </authorList>
    </citation>
    <scope>NUCLEOTIDE SEQUENCE [LARGE SCALE GENOMIC DNA]</scope>
    <source>
        <strain evidence="2">ST1C</strain>
    </source>
</reference>
<sequence>MKQLGAGQGEKEPATPTSQIKGQLLIQQTPATASVIAGRSSQNSLPPPVILIQQPMSQSISQRDQDNQSPQVFAPSSISPVQLDVSNPTSNLSPFISNTGNKMDRDELQDVISVIVSKAQRLAVFDWDPQWLEHLLAEFADAFPLEKPVDVIAEKISLRQVSFDQRKLDKKLSNIQGDLFNLLKLITGSLKRFNNGFLSSEDLGVIALKTMEVYSAVEELRETDTLGLQKGAVPGQQFDQQRRDDQEERILQQQSQRKIWKPRYNYNQPANFDLSRSRSWGGCRSKSWDRNQKRSDGRYSNRGHRQGGERSRDGDKRNHKGKGQK</sequence>
<feature type="compositionally biased region" description="Basic and acidic residues" evidence="1">
    <location>
        <begin position="240"/>
        <end position="250"/>
    </location>
</feature>
<evidence type="ECO:0000313" key="2">
    <source>
        <dbReference type="EMBL" id="KAA6379047.1"/>
    </source>
</evidence>
<proteinExistence type="predicted"/>
<accession>A0A5J4V959</accession>
<dbReference type="EMBL" id="SNRW01008742">
    <property type="protein sequence ID" value="KAA6379047.1"/>
    <property type="molecule type" value="Genomic_DNA"/>
</dbReference>
<feature type="region of interest" description="Disordered" evidence="1">
    <location>
        <begin position="231"/>
        <end position="256"/>
    </location>
</feature>
<evidence type="ECO:0000313" key="3">
    <source>
        <dbReference type="Proteomes" id="UP000324800"/>
    </source>
</evidence>
<feature type="region of interest" description="Disordered" evidence="1">
    <location>
        <begin position="1"/>
        <end position="24"/>
    </location>
</feature>
<feature type="compositionally biased region" description="Polar residues" evidence="1">
    <location>
        <begin position="15"/>
        <end position="24"/>
    </location>
</feature>
<feature type="region of interest" description="Disordered" evidence="1">
    <location>
        <begin position="279"/>
        <end position="325"/>
    </location>
</feature>
<organism evidence="2 3">
    <name type="scientific">Streblomastix strix</name>
    <dbReference type="NCBI Taxonomy" id="222440"/>
    <lineage>
        <taxon>Eukaryota</taxon>
        <taxon>Metamonada</taxon>
        <taxon>Preaxostyla</taxon>
        <taxon>Oxymonadida</taxon>
        <taxon>Streblomastigidae</taxon>
        <taxon>Streblomastix</taxon>
    </lineage>
</organism>
<name>A0A5J4V959_9EUKA</name>
<dbReference type="Proteomes" id="UP000324800">
    <property type="component" value="Unassembled WGS sequence"/>
</dbReference>
<gene>
    <name evidence="2" type="ORF">EZS28_025429</name>
</gene>
<comment type="caution">
    <text evidence="2">The sequence shown here is derived from an EMBL/GenBank/DDBJ whole genome shotgun (WGS) entry which is preliminary data.</text>
</comment>
<dbReference type="AlphaFoldDB" id="A0A5J4V959"/>